<feature type="signal peptide" evidence="2">
    <location>
        <begin position="1"/>
        <end position="24"/>
    </location>
</feature>
<gene>
    <name evidence="3" type="ORF">FN846DRAFT_58898</name>
</gene>
<reference evidence="3 4" key="1">
    <citation type="submission" date="2019-09" db="EMBL/GenBank/DDBJ databases">
        <title>Draft genome of the ectomycorrhizal ascomycete Sphaerosporella brunnea.</title>
        <authorList>
            <consortium name="DOE Joint Genome Institute"/>
            <person name="Benucci G.M."/>
            <person name="Marozzi G."/>
            <person name="Antonielli L."/>
            <person name="Sanchez S."/>
            <person name="Marco P."/>
            <person name="Wang X."/>
            <person name="Falini L.B."/>
            <person name="Barry K."/>
            <person name="Haridas S."/>
            <person name="Lipzen A."/>
            <person name="Labutti K."/>
            <person name="Grigoriev I.V."/>
            <person name="Murat C."/>
            <person name="Martin F."/>
            <person name="Albertini E."/>
            <person name="Donnini D."/>
            <person name="Bonito G."/>
        </authorList>
    </citation>
    <scope>NUCLEOTIDE SEQUENCE [LARGE SCALE GENOMIC DNA]</scope>
    <source>
        <strain evidence="3 4">Sb_GMNB300</strain>
    </source>
</reference>
<feature type="region of interest" description="Disordered" evidence="1">
    <location>
        <begin position="73"/>
        <end position="93"/>
    </location>
</feature>
<dbReference type="EMBL" id="VXIS01000012">
    <property type="protein sequence ID" value="KAA8913748.1"/>
    <property type="molecule type" value="Genomic_DNA"/>
</dbReference>
<protein>
    <recommendedName>
        <fullName evidence="5">Secreted protein</fullName>
    </recommendedName>
</protein>
<organism evidence="3 4">
    <name type="scientific">Sphaerosporella brunnea</name>
    <dbReference type="NCBI Taxonomy" id="1250544"/>
    <lineage>
        <taxon>Eukaryota</taxon>
        <taxon>Fungi</taxon>
        <taxon>Dikarya</taxon>
        <taxon>Ascomycota</taxon>
        <taxon>Pezizomycotina</taxon>
        <taxon>Pezizomycetes</taxon>
        <taxon>Pezizales</taxon>
        <taxon>Pyronemataceae</taxon>
        <taxon>Sphaerosporella</taxon>
    </lineage>
</organism>
<evidence type="ECO:0000313" key="4">
    <source>
        <dbReference type="Proteomes" id="UP000326924"/>
    </source>
</evidence>
<evidence type="ECO:0000313" key="3">
    <source>
        <dbReference type="EMBL" id="KAA8913748.1"/>
    </source>
</evidence>
<accession>A0A5J5F9G8</accession>
<keyword evidence="4" id="KW-1185">Reference proteome</keyword>
<keyword evidence="2" id="KW-0732">Signal</keyword>
<evidence type="ECO:0008006" key="5">
    <source>
        <dbReference type="Google" id="ProtNLM"/>
    </source>
</evidence>
<feature type="chain" id="PRO_5023893421" description="Secreted protein" evidence="2">
    <location>
        <begin position="25"/>
        <end position="157"/>
    </location>
</feature>
<dbReference type="Proteomes" id="UP000326924">
    <property type="component" value="Unassembled WGS sequence"/>
</dbReference>
<sequence length="157" mass="18146">MFLRCRWAMSALCAGVLHVPWGWGRERVWNSGHPETRIVQQKQSHIHTRAMMIRYSAGNRKALHAHTIFAKKKQTPFPEQKGNSHSKKTKTPFPCQNKAVHLTLRLEFMSKTTWNKRHDVAPLYSLIGIWHTPSKDAPRHCLQSIQNHTRPDGIQGI</sequence>
<proteinExistence type="predicted"/>
<evidence type="ECO:0000256" key="2">
    <source>
        <dbReference type="SAM" id="SignalP"/>
    </source>
</evidence>
<evidence type="ECO:0000256" key="1">
    <source>
        <dbReference type="SAM" id="MobiDB-lite"/>
    </source>
</evidence>
<comment type="caution">
    <text evidence="3">The sequence shown here is derived from an EMBL/GenBank/DDBJ whole genome shotgun (WGS) entry which is preliminary data.</text>
</comment>
<name>A0A5J5F9G8_9PEZI</name>
<dbReference type="AlphaFoldDB" id="A0A5J5F9G8"/>
<dbReference type="InParanoid" id="A0A5J5F9G8"/>